<sequence length="473" mass="53308">MRPPCHRHRFVSSLGLFILLASQCQTSTTARHVPYRTLHRVSNDEEPPGLAPPSQWDSESLIAMQFTPDPYAHRDHMSMILSGELVLAAIRYSPSSFATEDGEADGIDYYGNENDHYTNVDGEFCIFQPSDNRKDPSSYPTITSIMSESEHCREHRYTISLTEVMQTVRAHDNASYGDSKNPVVRHLPLSGMIFHQGYSGASLISNAMATFDSNLVISEHAAIRDALSACDTIRNRHLSENCSIRKQHRLIRDVIALLSRIPSSDNDDDDNNNSTIQRLYLKLSSASSAYLPTMRHLYPQAKWAFVYRSTAEHALAKTMEPSRKKACIKSKRNPSSALSRKSSEYNINVEELSNHEMCAMYLSTFVETAMQEHEESGTGMLLSYEIDIVENADFIVDVVLPYFGMQEEIDLDAQGVRDRVGSILSMKSNSRVGVNPKDKLWTGERDIEVTDEVIAASRLFMKGSMESIMRTRR</sequence>
<organism evidence="2 3">
    <name type="scientific">Discostella pseudostelligera</name>
    <dbReference type="NCBI Taxonomy" id="259834"/>
    <lineage>
        <taxon>Eukaryota</taxon>
        <taxon>Sar</taxon>
        <taxon>Stramenopiles</taxon>
        <taxon>Ochrophyta</taxon>
        <taxon>Bacillariophyta</taxon>
        <taxon>Coscinodiscophyceae</taxon>
        <taxon>Thalassiosirophycidae</taxon>
        <taxon>Stephanodiscales</taxon>
        <taxon>Stephanodiscaceae</taxon>
        <taxon>Discostella</taxon>
    </lineage>
</organism>
<keyword evidence="1" id="KW-0732">Signal</keyword>
<feature type="signal peptide" evidence="1">
    <location>
        <begin position="1"/>
        <end position="26"/>
    </location>
</feature>
<evidence type="ECO:0000313" key="2">
    <source>
        <dbReference type="EMBL" id="KAL3757621.1"/>
    </source>
</evidence>
<dbReference type="Proteomes" id="UP001530293">
    <property type="component" value="Unassembled WGS sequence"/>
</dbReference>
<proteinExistence type="predicted"/>
<evidence type="ECO:0000313" key="3">
    <source>
        <dbReference type="Proteomes" id="UP001530293"/>
    </source>
</evidence>
<accession>A0ABD3M0X7</accession>
<reference evidence="2 3" key="1">
    <citation type="submission" date="2024-10" db="EMBL/GenBank/DDBJ databases">
        <title>Updated reference genomes for cyclostephanoid diatoms.</title>
        <authorList>
            <person name="Roberts W.R."/>
            <person name="Alverson A.J."/>
        </authorList>
    </citation>
    <scope>NUCLEOTIDE SEQUENCE [LARGE SCALE GENOMIC DNA]</scope>
    <source>
        <strain evidence="2 3">AJA232-27</strain>
    </source>
</reference>
<evidence type="ECO:0000256" key="1">
    <source>
        <dbReference type="SAM" id="SignalP"/>
    </source>
</evidence>
<dbReference type="AlphaFoldDB" id="A0ABD3M0X7"/>
<dbReference type="EMBL" id="JALLBG020000257">
    <property type="protein sequence ID" value="KAL3757621.1"/>
    <property type="molecule type" value="Genomic_DNA"/>
</dbReference>
<name>A0ABD3M0X7_9STRA</name>
<feature type="chain" id="PRO_5044842629" evidence="1">
    <location>
        <begin position="27"/>
        <end position="473"/>
    </location>
</feature>
<protein>
    <submittedName>
        <fullName evidence="2">Uncharacterized protein</fullName>
    </submittedName>
</protein>
<gene>
    <name evidence="2" type="ORF">ACHAWU_004723</name>
</gene>
<comment type="caution">
    <text evidence="2">The sequence shown here is derived from an EMBL/GenBank/DDBJ whole genome shotgun (WGS) entry which is preliminary data.</text>
</comment>
<keyword evidence="3" id="KW-1185">Reference proteome</keyword>